<dbReference type="Gene3D" id="3.20.20.140">
    <property type="entry name" value="Metal-dependent hydrolases"/>
    <property type="match status" value="1"/>
</dbReference>
<sequence>MRVIAIEEHYRNAAIKNATDKQNAHLHNPDLLANLWANLDDLELLRLNAMDEAGIDMQVLSHTTPATEILAAEEAVPLAKDANDQLAAAIAAHPDRFAGFATLPTPNPVAAAAELERTVRTLGFKGAMINGHTNGRFLDDPFFLPILESAAALDVPLYLHPTLPIDAVKKAYYSGFDEAVNYSLSAAGWGWHAETALHALRLILSGIFDRLPHLQIIIGHMGEMIPFYLGRIDGVLSPVARNLQQRIGDYFLQNFYVTTSGIFTYPPLLLALQMLGVDRIIFSIDYPYSTNIQGRSFLDHIPLNPVGKEKISHGNVERLLKL</sequence>
<proteinExistence type="predicted"/>
<evidence type="ECO:0000313" key="3">
    <source>
        <dbReference type="EMBL" id="GCF09122.1"/>
    </source>
</evidence>
<dbReference type="PANTHER" id="PTHR21240">
    <property type="entry name" value="2-AMINO-3-CARBOXYLMUCONATE-6-SEMIALDEHYDE DECARBOXYLASE"/>
    <property type="match status" value="1"/>
</dbReference>
<evidence type="ECO:0000313" key="4">
    <source>
        <dbReference type="Proteomes" id="UP000322530"/>
    </source>
</evidence>
<dbReference type="GO" id="GO:0016787">
    <property type="term" value="F:hydrolase activity"/>
    <property type="evidence" value="ECO:0007669"/>
    <property type="project" value="InterPro"/>
</dbReference>
<accession>A0A5A5TCE9</accession>
<dbReference type="Proteomes" id="UP000322530">
    <property type="component" value="Unassembled WGS sequence"/>
</dbReference>
<dbReference type="GO" id="GO:0016831">
    <property type="term" value="F:carboxy-lyase activity"/>
    <property type="evidence" value="ECO:0007669"/>
    <property type="project" value="InterPro"/>
</dbReference>
<keyword evidence="4" id="KW-1185">Reference proteome</keyword>
<dbReference type="InterPro" id="IPR006680">
    <property type="entry name" value="Amidohydro-rel"/>
</dbReference>
<evidence type="ECO:0000256" key="1">
    <source>
        <dbReference type="ARBA" id="ARBA00023239"/>
    </source>
</evidence>
<reference evidence="3 4" key="1">
    <citation type="submission" date="2019-01" db="EMBL/GenBank/DDBJ databases">
        <title>Draft genome sequence of Dictyobacter sp. Uno17.</title>
        <authorList>
            <person name="Wang C.M."/>
            <person name="Zheng Y."/>
            <person name="Sakai Y."/>
            <person name="Abe K."/>
            <person name="Yokota A."/>
            <person name="Yabe S."/>
        </authorList>
    </citation>
    <scope>NUCLEOTIDE SEQUENCE [LARGE SCALE GENOMIC DNA]</scope>
    <source>
        <strain evidence="3 4">Uno17</strain>
    </source>
</reference>
<keyword evidence="1" id="KW-0456">Lyase</keyword>
<dbReference type="Pfam" id="PF04909">
    <property type="entry name" value="Amidohydro_2"/>
    <property type="match status" value="1"/>
</dbReference>
<protein>
    <recommendedName>
        <fullName evidence="2">Amidohydrolase-related domain-containing protein</fullName>
    </recommendedName>
</protein>
<name>A0A5A5TCE9_9CHLR</name>
<organism evidence="3 4">
    <name type="scientific">Dictyobacter arantiisoli</name>
    <dbReference type="NCBI Taxonomy" id="2014874"/>
    <lineage>
        <taxon>Bacteria</taxon>
        <taxon>Bacillati</taxon>
        <taxon>Chloroflexota</taxon>
        <taxon>Ktedonobacteria</taxon>
        <taxon>Ktedonobacterales</taxon>
        <taxon>Dictyobacteraceae</taxon>
        <taxon>Dictyobacter</taxon>
    </lineage>
</organism>
<gene>
    <name evidence="3" type="ORF">KDI_26860</name>
</gene>
<dbReference type="InterPro" id="IPR032465">
    <property type="entry name" value="ACMSD"/>
</dbReference>
<dbReference type="GO" id="GO:0019748">
    <property type="term" value="P:secondary metabolic process"/>
    <property type="evidence" value="ECO:0007669"/>
    <property type="project" value="TreeGrafter"/>
</dbReference>
<comment type="caution">
    <text evidence="3">The sequence shown here is derived from an EMBL/GenBank/DDBJ whole genome shotgun (WGS) entry which is preliminary data.</text>
</comment>
<feature type="domain" description="Amidohydrolase-related" evidence="2">
    <location>
        <begin position="24"/>
        <end position="322"/>
    </location>
</feature>
<dbReference type="EMBL" id="BIXY01000037">
    <property type="protein sequence ID" value="GCF09122.1"/>
    <property type="molecule type" value="Genomic_DNA"/>
</dbReference>
<dbReference type="OrthoDB" id="9777673at2"/>
<dbReference type="InterPro" id="IPR032466">
    <property type="entry name" value="Metal_Hydrolase"/>
</dbReference>
<dbReference type="GO" id="GO:0005829">
    <property type="term" value="C:cytosol"/>
    <property type="evidence" value="ECO:0007669"/>
    <property type="project" value="TreeGrafter"/>
</dbReference>
<dbReference type="SUPFAM" id="SSF51556">
    <property type="entry name" value="Metallo-dependent hydrolases"/>
    <property type="match status" value="1"/>
</dbReference>
<evidence type="ECO:0000259" key="2">
    <source>
        <dbReference type="Pfam" id="PF04909"/>
    </source>
</evidence>
<dbReference type="PANTHER" id="PTHR21240:SF30">
    <property type="entry name" value="AMIDOHYDROLASE-RELATED DOMAIN-CONTAINING PROTEIN-RELATED"/>
    <property type="match status" value="1"/>
</dbReference>
<dbReference type="AlphaFoldDB" id="A0A5A5TCE9"/>